<dbReference type="Proteomes" id="UP000248926">
    <property type="component" value="Unassembled WGS sequence"/>
</dbReference>
<dbReference type="AlphaFoldDB" id="A0A328P0P7"/>
<accession>A0A328P0P7</accession>
<evidence type="ECO:0000313" key="1">
    <source>
        <dbReference type="EMBL" id="RAO75768.1"/>
    </source>
</evidence>
<reference evidence="1 2" key="1">
    <citation type="journal article" date="2018" name="Genet. Mol. Biol.">
        <title>The genome sequence of Dyella jiangningensis FCAV SCS01 from a lignocellulose-decomposing microbial consortium metagenome reveals potential for biotechnological applications.</title>
        <authorList>
            <person name="Desiderato J.G."/>
            <person name="Alvarenga D.O."/>
            <person name="Constancio M.T.L."/>
            <person name="Alves L.M.C."/>
            <person name="Varani A.M."/>
        </authorList>
    </citation>
    <scope>NUCLEOTIDE SEQUENCE [LARGE SCALE GENOMIC DNA]</scope>
    <source>
        <strain evidence="1 2">FCAV SCS01</strain>
    </source>
</reference>
<organism evidence="1 2">
    <name type="scientific">Dyella jiangningensis</name>
    <dbReference type="NCBI Taxonomy" id="1379159"/>
    <lineage>
        <taxon>Bacteria</taxon>
        <taxon>Pseudomonadati</taxon>
        <taxon>Pseudomonadota</taxon>
        <taxon>Gammaproteobacteria</taxon>
        <taxon>Lysobacterales</taxon>
        <taxon>Rhodanobacteraceae</taxon>
        <taxon>Dyella</taxon>
    </lineage>
</organism>
<sequence>MKLDSHSTEVTAMTAKLIRHVIQPYRVALASLVLVTAAAVPSGAMAITVFDPTNFVQNLRQAIESAKSNLTLASQLSQLMTTVETLQKTYSTIESTIGSMGLNLLQIDNQLKKISTADMQAQIQQECGGLDPVGAVMSFAGFDMNTDVRTQQRKVCQQIIEAQTHKYNTAVDMLTHMNGYSSTLGKISDSFAKITNFASGDRQALTYHTNETLSAMTMDMNNAEQMMKADDATIAALQTRQSQLAKVALRGSSSMIGNAMQGVIFASAFSAN</sequence>
<evidence type="ECO:0000313" key="2">
    <source>
        <dbReference type="Proteomes" id="UP000248926"/>
    </source>
</evidence>
<protein>
    <recommendedName>
        <fullName evidence="3">Conjugal transfer protein TrbJ</fullName>
    </recommendedName>
</protein>
<dbReference type="EMBL" id="NFZS01000004">
    <property type="protein sequence ID" value="RAO75768.1"/>
    <property type="molecule type" value="Genomic_DNA"/>
</dbReference>
<gene>
    <name evidence="1" type="ORF">CA260_17165</name>
</gene>
<comment type="caution">
    <text evidence="1">The sequence shown here is derived from an EMBL/GenBank/DDBJ whole genome shotgun (WGS) entry which is preliminary data.</text>
</comment>
<evidence type="ECO:0008006" key="3">
    <source>
        <dbReference type="Google" id="ProtNLM"/>
    </source>
</evidence>
<keyword evidence="2" id="KW-1185">Reference proteome</keyword>
<proteinExistence type="predicted"/>
<name>A0A328P0P7_9GAMM</name>